<dbReference type="SUPFAM" id="SSF56672">
    <property type="entry name" value="DNA/RNA polymerases"/>
    <property type="match status" value="1"/>
</dbReference>
<dbReference type="EC" id="2.7.7.49" evidence="1"/>
<keyword evidence="3" id="KW-0548">Nucleotidyltransferase</keyword>
<keyword evidence="5" id="KW-0255">Endonuclease</keyword>
<keyword evidence="7" id="KW-0695">RNA-directed DNA polymerase</keyword>
<dbReference type="PANTHER" id="PTHR37984:SF5">
    <property type="entry name" value="PROTEIN NYNRIN-LIKE"/>
    <property type="match status" value="1"/>
</dbReference>
<evidence type="ECO:0000256" key="6">
    <source>
        <dbReference type="ARBA" id="ARBA00022801"/>
    </source>
</evidence>
<dbReference type="Gene3D" id="3.30.420.10">
    <property type="entry name" value="Ribonuclease H-like superfamily/Ribonuclease H"/>
    <property type="match status" value="1"/>
</dbReference>
<dbReference type="PANTHER" id="PTHR37984">
    <property type="entry name" value="PROTEIN CBG26694"/>
    <property type="match status" value="1"/>
</dbReference>
<dbReference type="InterPro" id="IPR041373">
    <property type="entry name" value="RT_RNaseH"/>
</dbReference>
<evidence type="ECO:0000256" key="3">
    <source>
        <dbReference type="ARBA" id="ARBA00022695"/>
    </source>
</evidence>
<dbReference type="InterPro" id="IPR036397">
    <property type="entry name" value="RNaseH_sf"/>
</dbReference>
<dbReference type="InterPro" id="IPR001584">
    <property type="entry name" value="Integrase_cat-core"/>
</dbReference>
<proteinExistence type="predicted"/>
<sequence>MALGPLWLVEEVNGAWPTMILKLSIDDESDIVALQNDLNVIETWMTENKMKINVSKIRRSWDCSLGHDRTFFWWQLVDTCRLIAGSVEAEEAAEFWRRVQIQPQRDPTTTGGEKRTPEGLFLLHPSSQLKGVTDDTLLALGQIDLNFEVKDERYQQLCYVVDQLPQPYDCILGQDFLQKNEVTLVFAPSQCQVHIPPRTERPVKIPLKGKGNVMIMRQEIGPGVFVGNAVTNIENEQAIVCIVNTSNEAYQLGNVNVNWERPPTQYTCNLVRNPEKTNEPFSKKQENRHAKLNTQLRLDHIVDIEEKESIRQICHEYVDIFTSQGIRTLIYLDYVVIYSETLEEHNARLREVFDRFRNHNLKLQPDKCEFLRQELNYLGHVVTTNGVKPDPKKVESIVNFPSPRSPTEIKTFLGLVGYYRKFIKDFSKLAKPLTELLKKDVAFEWTDVHENAVQELKEKIMTPPILRYPDFTKPFILTCDASNNAIGCVLSQGTVGQDLPVAFGSRTLNQAERNYSTIEKELLAIVWGCKHFRPYLLGRSFTIITDHRPLTWIFSVKDPSSRLLRWRLLLEEYQYTVQYKAGKQNTNADALSRNPQLCALISEEELTDERKNKIIKQMHECPVGGHQGIHRTLDRLKLYVNWPNMKSEVEEYIRTCPTCQKNKMTRPYIKQELEITDTQPEPRIKLALDVVGPLPLTEQGHKYILTCQDNLTKYLIAVPIENQEVETVANALVRNVCLVYGIPQIILTDQGANFMSNVFKQVCELQKGKPGPLYNYEDLVQGLRFKLKASYEIARNNFVKAKENQKEQYDTRRDNPIKLEVGMQVLMQNESVKLGTSKKLNCPWLGTMCKSIFVWILTGLVARAVGLDFTYTKTEESSGLYFDARGEVQLSAKDWKLVTYINIEQVKESLRLTKEHVQAATSFCEGLKNQSWYGMTDCVSFRSYAFSRVRRLVKLRDVLADFTTPSDEFHDRQKRGVLNFVGQISKILFGTLAEDDAEYYSDKISALEKEQKEFLRISKEQMIVVKSTIASFNSTFKEVQRNEKILQSGLNKLAKHMDTVSEQLVNETYIISITQTIAEHSLQIQRSMDDCERTFNIILDALVHAQDGILQPQVITPSQIRKLMRSEQLPVGLDYSVTSTSQELLQLIKPKIFIHEKYLIYVLPILLTTSTRYQLFQVIPFPKRTNSTSDKYIYLEPSREFILSEPTRQAYVKLTEKNVEDCLRIDDTRMICKQDFPVINFQAGEDCEASLLHPSTAAIPTSCKQRVLELRNTLWLKLHGNEWLHVSPQPEVVSFLCTGNHTPQSVVLNGQGRIRLESGCKAYGTHATLLAYSTITKNVTFPDVIPTIPLNYECCLNSRRQQILDKLQLHIPLSNVLSNTDELQLTSHKIQEINKMIDEEQWRIDHSSKLHYASWGTCVGVIFTVVIITCVISCCCCKCCRHCGYFLWSYWRKHPSCTDAIRHCVIKQRIHAGPVHYHGSTISLPRRSLRRDQEGTPTDTIELMSSVNEGSPAAIAEVIGETRTRNQEARFVALKGSRPLMSNFLFFKGEV</sequence>
<dbReference type="Proteomes" id="UP001148838">
    <property type="component" value="Unassembled WGS sequence"/>
</dbReference>
<comment type="caution">
    <text evidence="10">The sequence shown here is derived from an EMBL/GenBank/DDBJ whole genome shotgun (WGS) entry which is preliminary data.</text>
</comment>
<dbReference type="Pfam" id="PF00078">
    <property type="entry name" value="RVT_1"/>
    <property type="match status" value="1"/>
</dbReference>
<keyword evidence="8" id="KW-1133">Transmembrane helix</keyword>
<evidence type="ECO:0000256" key="1">
    <source>
        <dbReference type="ARBA" id="ARBA00012493"/>
    </source>
</evidence>
<keyword evidence="11" id="KW-1185">Reference proteome</keyword>
<dbReference type="EMBL" id="JAJSOF020000005">
    <property type="protein sequence ID" value="KAJ4447375.1"/>
    <property type="molecule type" value="Genomic_DNA"/>
</dbReference>
<keyword evidence="6" id="KW-0378">Hydrolase</keyword>
<keyword evidence="8" id="KW-0812">Transmembrane</keyword>
<evidence type="ECO:0000256" key="7">
    <source>
        <dbReference type="ARBA" id="ARBA00022918"/>
    </source>
</evidence>
<dbReference type="Gene3D" id="3.10.20.370">
    <property type="match status" value="1"/>
</dbReference>
<feature type="domain" description="Integrase catalytic" evidence="9">
    <location>
        <begin position="676"/>
        <end position="764"/>
    </location>
</feature>
<protein>
    <recommendedName>
        <fullName evidence="1">RNA-directed DNA polymerase</fullName>
        <ecNumber evidence="1">2.7.7.49</ecNumber>
    </recommendedName>
</protein>
<evidence type="ECO:0000256" key="4">
    <source>
        <dbReference type="ARBA" id="ARBA00022722"/>
    </source>
</evidence>
<evidence type="ECO:0000256" key="8">
    <source>
        <dbReference type="SAM" id="Phobius"/>
    </source>
</evidence>
<dbReference type="CDD" id="cd09274">
    <property type="entry name" value="RNase_HI_RT_Ty3"/>
    <property type="match status" value="1"/>
</dbReference>
<dbReference type="Pfam" id="PF00665">
    <property type="entry name" value="rve"/>
    <property type="match status" value="1"/>
</dbReference>
<dbReference type="Gene3D" id="1.10.340.70">
    <property type="match status" value="1"/>
</dbReference>
<evidence type="ECO:0000259" key="9">
    <source>
        <dbReference type="PROSITE" id="PS50994"/>
    </source>
</evidence>
<evidence type="ECO:0000313" key="11">
    <source>
        <dbReference type="Proteomes" id="UP001148838"/>
    </source>
</evidence>
<dbReference type="Pfam" id="PF17917">
    <property type="entry name" value="RT_RNaseH"/>
    <property type="match status" value="1"/>
</dbReference>
<name>A0ABQ8TPR3_PERAM</name>
<dbReference type="InterPro" id="IPR041588">
    <property type="entry name" value="Integrase_H2C2"/>
</dbReference>
<dbReference type="InterPro" id="IPR012337">
    <property type="entry name" value="RNaseH-like_sf"/>
</dbReference>
<evidence type="ECO:0000256" key="2">
    <source>
        <dbReference type="ARBA" id="ARBA00022679"/>
    </source>
</evidence>
<keyword evidence="8" id="KW-0472">Membrane</keyword>
<gene>
    <name evidence="10" type="ORF">ANN_09381</name>
</gene>
<dbReference type="InterPro" id="IPR022048">
    <property type="entry name" value="Envelope_fusion-like"/>
</dbReference>
<organism evidence="10 11">
    <name type="scientific">Periplaneta americana</name>
    <name type="common">American cockroach</name>
    <name type="synonym">Blatta americana</name>
    <dbReference type="NCBI Taxonomy" id="6978"/>
    <lineage>
        <taxon>Eukaryota</taxon>
        <taxon>Metazoa</taxon>
        <taxon>Ecdysozoa</taxon>
        <taxon>Arthropoda</taxon>
        <taxon>Hexapoda</taxon>
        <taxon>Insecta</taxon>
        <taxon>Pterygota</taxon>
        <taxon>Neoptera</taxon>
        <taxon>Polyneoptera</taxon>
        <taxon>Dictyoptera</taxon>
        <taxon>Blattodea</taxon>
        <taxon>Blattoidea</taxon>
        <taxon>Blattidae</taxon>
        <taxon>Blattinae</taxon>
        <taxon>Periplaneta</taxon>
    </lineage>
</organism>
<evidence type="ECO:0000313" key="10">
    <source>
        <dbReference type="EMBL" id="KAJ4447375.1"/>
    </source>
</evidence>
<keyword evidence="4" id="KW-0540">Nuclease</keyword>
<accession>A0ABQ8TPR3</accession>
<reference evidence="10 11" key="1">
    <citation type="journal article" date="2022" name="Allergy">
        <title>Genome assembly and annotation of Periplaneta americana reveal a comprehensive cockroach allergen profile.</title>
        <authorList>
            <person name="Wang L."/>
            <person name="Xiong Q."/>
            <person name="Saelim N."/>
            <person name="Wang L."/>
            <person name="Nong W."/>
            <person name="Wan A.T."/>
            <person name="Shi M."/>
            <person name="Liu X."/>
            <person name="Cao Q."/>
            <person name="Hui J.H.L."/>
            <person name="Sookrung N."/>
            <person name="Leung T.F."/>
            <person name="Tungtrongchitr A."/>
            <person name="Tsui S.K.W."/>
        </authorList>
    </citation>
    <scope>NUCLEOTIDE SEQUENCE [LARGE SCALE GENOMIC DNA]</scope>
    <source>
        <strain evidence="10">PWHHKU_190912</strain>
    </source>
</reference>
<dbReference type="SUPFAM" id="SSF53098">
    <property type="entry name" value="Ribonuclease H-like"/>
    <property type="match status" value="1"/>
</dbReference>
<dbReference type="Pfam" id="PF12259">
    <property type="entry name" value="Baculo_F"/>
    <property type="match status" value="1"/>
</dbReference>
<dbReference type="InterPro" id="IPR050951">
    <property type="entry name" value="Retrovirus_Pol_polyprotein"/>
</dbReference>
<dbReference type="InterPro" id="IPR043502">
    <property type="entry name" value="DNA/RNA_pol_sf"/>
</dbReference>
<keyword evidence="2" id="KW-0808">Transferase</keyword>
<dbReference type="Gene3D" id="3.30.70.270">
    <property type="match status" value="2"/>
</dbReference>
<dbReference type="InterPro" id="IPR000477">
    <property type="entry name" value="RT_dom"/>
</dbReference>
<feature type="transmembrane region" description="Helical" evidence="8">
    <location>
        <begin position="1412"/>
        <end position="1432"/>
    </location>
</feature>
<dbReference type="InterPro" id="IPR043128">
    <property type="entry name" value="Rev_trsase/Diguanyl_cyclase"/>
</dbReference>
<dbReference type="Pfam" id="PF17921">
    <property type="entry name" value="Integrase_H2C2"/>
    <property type="match status" value="1"/>
</dbReference>
<dbReference type="PROSITE" id="PS50994">
    <property type="entry name" value="INTEGRASE"/>
    <property type="match status" value="1"/>
</dbReference>
<evidence type="ECO:0000256" key="5">
    <source>
        <dbReference type="ARBA" id="ARBA00022759"/>
    </source>
</evidence>